<evidence type="ECO:0000256" key="8">
    <source>
        <dbReference type="ARBA" id="ARBA00048439"/>
    </source>
</evidence>
<evidence type="ECO:0000259" key="11">
    <source>
        <dbReference type="Pfam" id="PF12038"/>
    </source>
</evidence>
<organism evidence="12 13">
    <name type="scientific">Branchiostoma lanceolatum</name>
    <name type="common">Common lancelet</name>
    <name type="synonym">Amphioxus lanceolatum</name>
    <dbReference type="NCBI Taxonomy" id="7740"/>
    <lineage>
        <taxon>Eukaryota</taxon>
        <taxon>Metazoa</taxon>
        <taxon>Chordata</taxon>
        <taxon>Cephalochordata</taxon>
        <taxon>Leptocardii</taxon>
        <taxon>Amphioxiformes</taxon>
        <taxon>Branchiostomatidae</taxon>
        <taxon>Branchiostoma</taxon>
    </lineage>
</organism>
<feature type="domain" description="tRNA-queuosine alpha-mannosyltransferase N-terminal" evidence="11">
    <location>
        <begin position="29"/>
        <end position="193"/>
    </location>
</feature>
<comment type="similarity">
    <text evidence="1">Belongs to the glycosyltransferase group 1 family. Glycosyltransferase 4 subfamily.</text>
</comment>
<reference evidence="12" key="1">
    <citation type="submission" date="2022-01" db="EMBL/GenBank/DDBJ databases">
        <authorList>
            <person name="Braso-Vives M."/>
        </authorList>
    </citation>
    <scope>NUCLEOTIDE SEQUENCE</scope>
</reference>
<keyword evidence="13" id="KW-1185">Reference proteome</keyword>
<dbReference type="InterPro" id="IPR051862">
    <property type="entry name" value="GT-like_domain_containing_1"/>
</dbReference>
<comment type="catalytic activity">
    <reaction evidence="8">
        <text>queuosine(34) in tRNA(Asp) + GDP-alpha-D-mannose = O-4''-alpha-D-mannosylqueuosine(34) in tRNA(Asp) + GDP + H(+)</text>
        <dbReference type="Rhea" id="RHEA:12885"/>
        <dbReference type="Rhea" id="RHEA-COMP:18572"/>
        <dbReference type="Rhea" id="RHEA-COMP:18581"/>
        <dbReference type="ChEBI" id="CHEBI:15378"/>
        <dbReference type="ChEBI" id="CHEBI:57527"/>
        <dbReference type="ChEBI" id="CHEBI:58189"/>
        <dbReference type="ChEBI" id="CHEBI:194431"/>
        <dbReference type="ChEBI" id="CHEBI:194442"/>
        <dbReference type="EC" id="2.4.1.110"/>
    </reaction>
    <physiologicalReaction direction="left-to-right" evidence="8">
        <dbReference type="Rhea" id="RHEA:12886"/>
    </physiologicalReaction>
</comment>
<protein>
    <recommendedName>
        <fullName evidence="5">tRNA-queuosine alpha-mannosyltransferase</fullName>
        <ecNumber evidence="4">2.4.1.110</ecNumber>
    </recommendedName>
    <alternativeName>
        <fullName evidence="6">Glycosyltransferase-like domain-containing protein 1</fullName>
    </alternativeName>
</protein>
<dbReference type="Pfam" id="PF12038">
    <property type="entry name" value="QTMAN_N"/>
    <property type="match status" value="1"/>
</dbReference>
<dbReference type="EMBL" id="OV696687">
    <property type="protein sequence ID" value="CAH1253737.1"/>
    <property type="molecule type" value="Genomic_DNA"/>
</dbReference>
<proteinExistence type="inferred from homology"/>
<dbReference type="Pfam" id="PF00534">
    <property type="entry name" value="Glycos_transf_1"/>
    <property type="match status" value="1"/>
</dbReference>
<evidence type="ECO:0000256" key="2">
    <source>
        <dbReference type="ARBA" id="ARBA00022676"/>
    </source>
</evidence>
<accession>A0A8J9ZHV4</accession>
<dbReference type="PANTHER" id="PTHR13615">
    <property type="entry name" value="GLYCOSYLTRANSFERASE-LIKE 1"/>
    <property type="match status" value="1"/>
</dbReference>
<evidence type="ECO:0000313" key="12">
    <source>
        <dbReference type="EMBL" id="CAH1253737.1"/>
    </source>
</evidence>
<name>A0A8J9ZHV4_BRALA</name>
<dbReference type="OrthoDB" id="10032790at2759"/>
<feature type="region of interest" description="Disordered" evidence="9">
    <location>
        <begin position="337"/>
        <end position="372"/>
    </location>
</feature>
<dbReference type="AlphaFoldDB" id="A0A8J9ZHV4"/>
<dbReference type="SUPFAM" id="SSF53756">
    <property type="entry name" value="UDP-Glycosyltransferase/glycogen phosphorylase"/>
    <property type="match status" value="1"/>
</dbReference>
<dbReference type="Proteomes" id="UP000838412">
    <property type="component" value="Chromosome 2"/>
</dbReference>
<comment type="function">
    <text evidence="7">Glycosyltransferase that specifically catalyzes mannosylation of cytoplasmic tRNA(Asp) modified with queuosine at position 34 (queuosine(34)). Mannosylates the cyclopentene moiety of queuosine(34) in tRNA(Asp) to form mannosyl-queuosine(34). Mannosylation of queuosine(34) in tRNA(Asp) is required to slow-down elongation at cognate codons, GAC and GAU, thereby regulating protein translation.</text>
</comment>
<evidence type="ECO:0000256" key="7">
    <source>
        <dbReference type="ARBA" id="ARBA00045402"/>
    </source>
</evidence>
<feature type="compositionally biased region" description="Basic and acidic residues" evidence="9">
    <location>
        <begin position="340"/>
        <end position="365"/>
    </location>
</feature>
<evidence type="ECO:0000256" key="5">
    <source>
        <dbReference type="ARBA" id="ARBA00044539"/>
    </source>
</evidence>
<evidence type="ECO:0000259" key="10">
    <source>
        <dbReference type="Pfam" id="PF00534"/>
    </source>
</evidence>
<dbReference type="PANTHER" id="PTHR13615:SF3">
    <property type="entry name" value="GLYCOSYLTRANSFERASE-LIKE DOMAIN-CONTAINING PROTEIN 1"/>
    <property type="match status" value="1"/>
</dbReference>
<evidence type="ECO:0000256" key="4">
    <source>
        <dbReference type="ARBA" id="ARBA00044517"/>
    </source>
</evidence>
<dbReference type="InterPro" id="IPR022701">
    <property type="entry name" value="QTMAN_N"/>
</dbReference>
<evidence type="ECO:0000256" key="1">
    <source>
        <dbReference type="ARBA" id="ARBA00009481"/>
    </source>
</evidence>
<evidence type="ECO:0000313" key="13">
    <source>
        <dbReference type="Proteomes" id="UP000838412"/>
    </source>
</evidence>
<dbReference type="GO" id="GO:0016438">
    <property type="term" value="F:tRNA-queuosine(34) beta-mannosyltransferase activity"/>
    <property type="evidence" value="ECO:0007669"/>
    <property type="project" value="UniProtKB-EC"/>
</dbReference>
<dbReference type="Gene3D" id="3.40.50.2000">
    <property type="entry name" value="Glycogen Phosphorylase B"/>
    <property type="match status" value="1"/>
</dbReference>
<dbReference type="EC" id="2.4.1.110" evidence="4"/>
<sequence length="550" mass="62279">MLKVIGYSGQDVLCTVLGVCNVTEVMCDILLIEPFYGGSHKQLIDLLCAEIPGCVKVVLPAKKWHWRARTAALYISQQIPCQHNFRVLFASSVLNLAELLALRPDLTSLKKLLYFHENQLVYPIRKHQDRDFQYGYNQVLSCLVADVVLFNSQYNQDSFLSSIKAHFKVMPDCRPKGLADQIRPKCRVLYFPINFPARWRDCYRTGVKTSTISSGQEVAMGEQTGRTCAGQVSTMDDEGTSSTLDCTGTNALGQLSTAGCAINLTDEDMRNDFVLAADRSDEEDAQISATACLSRTSNKSNNLKMLTAESSESGKKLKFSQHGMNIQGEMASSVGSCVKSDQDLSKEKGKPSSDQESCRSDRSEPCDDQLSGFMMRSKDEPLHIVWPHRWEHDKNPDLFFHTLFQLKEEGCSFIVSVLGQEYTDVPEIFAEAAEKLKGQIHQWGHLAAKEDYYRLLHYADVVVSTADHEFYGVSMLEAVYCGCYPLCPNRLVYPEIFPKECLYNTPQQLKKRLRDYCRRPQLARKHTINLEIHQYSWEGLAEEYGRLLQQ</sequence>
<feature type="domain" description="Glycosyl transferase family 1" evidence="10">
    <location>
        <begin position="378"/>
        <end position="498"/>
    </location>
</feature>
<keyword evidence="3" id="KW-0808">Transferase</keyword>
<dbReference type="CDD" id="cd01635">
    <property type="entry name" value="Glycosyltransferase_GTB-type"/>
    <property type="match status" value="1"/>
</dbReference>
<dbReference type="InterPro" id="IPR001296">
    <property type="entry name" value="Glyco_trans_1"/>
</dbReference>
<evidence type="ECO:0000256" key="9">
    <source>
        <dbReference type="SAM" id="MobiDB-lite"/>
    </source>
</evidence>
<evidence type="ECO:0000256" key="6">
    <source>
        <dbReference type="ARBA" id="ARBA00044567"/>
    </source>
</evidence>
<gene>
    <name evidence="12" type="primary">GTDC1</name>
    <name evidence="12" type="ORF">BLAG_LOCUS13394</name>
</gene>
<keyword evidence="2" id="KW-0328">Glycosyltransferase</keyword>
<evidence type="ECO:0000256" key="3">
    <source>
        <dbReference type="ARBA" id="ARBA00022679"/>
    </source>
</evidence>